<sequence>MFKNKVANKATNKAMKKAAIATLASLGVLAVSATITAQDDYVPPMTDYGVPDLQGVWRNATVTPLTRPEELGTQRAYTREEAAMLERAAQQAVEDDNEPLDPDRPPPPAEDLPPVGNYDLFWTDRGMFMPTIDGEYRTSIIIDPPNGQMPDYTDEFLARRAEERANGPGPFDGPEGRGLGERCLLSFGSNSGPPMLPVMYNSHYQIVQSPGYVAINVEMVHDTRIIRIQDEHDPHAGVMNKWMGDSIGRWEGNTLVVETRHFHPQQSFRGASENLTVIEKFRRSEDDKIIYTFTVNDPTTFESSFTGELPLSSYDEPLYEYACHEGNYALAGTLAGARRAEREEAEQQDSN</sequence>
<evidence type="ECO:0000256" key="1">
    <source>
        <dbReference type="SAM" id="MobiDB-lite"/>
    </source>
</evidence>
<name>A0A917LUF7_9GAMM</name>
<dbReference type="Proteomes" id="UP000627715">
    <property type="component" value="Unassembled WGS sequence"/>
</dbReference>
<evidence type="ECO:0000256" key="2">
    <source>
        <dbReference type="SAM" id="SignalP"/>
    </source>
</evidence>
<keyword evidence="2" id="KW-0732">Signal</keyword>
<protein>
    <submittedName>
        <fullName evidence="3">Uncharacterized protein</fullName>
    </submittedName>
</protein>
<evidence type="ECO:0000313" key="3">
    <source>
        <dbReference type="EMBL" id="GGG57242.1"/>
    </source>
</evidence>
<evidence type="ECO:0000313" key="4">
    <source>
        <dbReference type="Proteomes" id="UP000627715"/>
    </source>
</evidence>
<gene>
    <name evidence="3" type="ORF">GCM10011403_13060</name>
</gene>
<dbReference type="OrthoDB" id="7055688at2"/>
<comment type="caution">
    <text evidence="3">The sequence shown here is derived from an EMBL/GenBank/DDBJ whole genome shotgun (WGS) entry which is preliminary data.</text>
</comment>
<feature type="signal peptide" evidence="2">
    <location>
        <begin position="1"/>
        <end position="37"/>
    </location>
</feature>
<dbReference type="EMBL" id="BMIY01000005">
    <property type="protein sequence ID" value="GGG57242.1"/>
    <property type="molecule type" value="Genomic_DNA"/>
</dbReference>
<accession>A0A917LUF7</accession>
<dbReference type="AlphaFoldDB" id="A0A917LUF7"/>
<reference evidence="3" key="2">
    <citation type="submission" date="2020-09" db="EMBL/GenBank/DDBJ databases">
        <authorList>
            <person name="Sun Q."/>
            <person name="Zhou Y."/>
        </authorList>
    </citation>
    <scope>NUCLEOTIDE SEQUENCE</scope>
    <source>
        <strain evidence="3">CGMCC 1.15425</strain>
    </source>
</reference>
<organism evidence="3 4">
    <name type="scientific">Pseudohongiella nitratireducens</name>
    <dbReference type="NCBI Taxonomy" id="1768907"/>
    <lineage>
        <taxon>Bacteria</taxon>
        <taxon>Pseudomonadati</taxon>
        <taxon>Pseudomonadota</taxon>
        <taxon>Gammaproteobacteria</taxon>
        <taxon>Pseudomonadales</taxon>
        <taxon>Pseudohongiellaceae</taxon>
        <taxon>Pseudohongiella</taxon>
    </lineage>
</organism>
<dbReference type="RefSeq" id="WP_068813040.1">
    <property type="nucleotide sequence ID" value="NZ_BMIY01000005.1"/>
</dbReference>
<proteinExistence type="predicted"/>
<feature type="chain" id="PRO_5037173102" evidence="2">
    <location>
        <begin position="38"/>
        <end position="351"/>
    </location>
</feature>
<feature type="region of interest" description="Disordered" evidence="1">
    <location>
        <begin position="85"/>
        <end position="114"/>
    </location>
</feature>
<keyword evidence="4" id="KW-1185">Reference proteome</keyword>
<reference evidence="3" key="1">
    <citation type="journal article" date="2014" name="Int. J. Syst. Evol. Microbiol.">
        <title>Complete genome sequence of Corynebacterium casei LMG S-19264T (=DSM 44701T), isolated from a smear-ripened cheese.</title>
        <authorList>
            <consortium name="US DOE Joint Genome Institute (JGI-PGF)"/>
            <person name="Walter F."/>
            <person name="Albersmeier A."/>
            <person name="Kalinowski J."/>
            <person name="Ruckert C."/>
        </authorList>
    </citation>
    <scope>NUCLEOTIDE SEQUENCE</scope>
    <source>
        <strain evidence="3">CGMCC 1.15425</strain>
    </source>
</reference>